<dbReference type="AlphaFoldDB" id="A0A849KI44"/>
<organism evidence="5 6">
    <name type="scientific">Isoptericola sediminis</name>
    <dbReference type="NCBI Taxonomy" id="2733572"/>
    <lineage>
        <taxon>Bacteria</taxon>
        <taxon>Bacillati</taxon>
        <taxon>Actinomycetota</taxon>
        <taxon>Actinomycetes</taxon>
        <taxon>Micrococcales</taxon>
        <taxon>Promicromonosporaceae</taxon>
        <taxon>Isoptericola</taxon>
    </lineage>
</organism>
<evidence type="ECO:0000256" key="2">
    <source>
        <dbReference type="SAM" id="Phobius"/>
    </source>
</evidence>
<accession>A0A849KI44</accession>
<feature type="domain" description="DUF5979" evidence="4">
    <location>
        <begin position="166"/>
        <end position="269"/>
    </location>
</feature>
<dbReference type="EMBL" id="JABFAJ010000022">
    <property type="protein sequence ID" value="NNU28313.1"/>
    <property type="molecule type" value="Genomic_DNA"/>
</dbReference>
<sequence length="445" mass="46467">MISIRRIGAVAAAAIGLSIAAAAPVTADEHLDDSSDPRATVLPGNVNSCAEAGFPDAMELTGETSGNSDGNVSATVDTYSGDVDAYQGKTAVNVEITEDGEDAGVVILAVVVKGSNDANLYQAPYLPPDEQSPQNYISPLTDGGQLADVSNWTVCYVFEEEETGSLTVDKVVEASEHAVEVTDDFEITATCTLDEEQVAEETFTFDADGNPTGDPTISDLPYGTVCVVVESTDTLPAGTEVTYDPTGANTEGVLIDDNDPNVTVTVTNRIPDKEKTGSLTVDKVVEASEHAVEVTDDFEITATCTLDEEQVAEETFTFDADGNPTGDPTISDLPYGTVCVVVESTDTLPAGTEVTYDPTGANTEGVLIDDNDPNVTVTVTNHLPDQPKPTPTPTPKPTPPTPPTVPTAPDLPITGSDLTLLWVALAVLGLGTGSVLVSRRLRRSS</sequence>
<keyword evidence="2" id="KW-0812">Transmembrane</keyword>
<evidence type="ECO:0000256" key="3">
    <source>
        <dbReference type="SAM" id="SignalP"/>
    </source>
</evidence>
<evidence type="ECO:0000259" key="4">
    <source>
        <dbReference type="Pfam" id="PF19407"/>
    </source>
</evidence>
<feature type="transmembrane region" description="Helical" evidence="2">
    <location>
        <begin position="419"/>
        <end position="437"/>
    </location>
</feature>
<dbReference type="Proteomes" id="UP000557204">
    <property type="component" value="Unassembled WGS sequence"/>
</dbReference>
<feature type="domain" description="DUF5979" evidence="4">
    <location>
        <begin position="279"/>
        <end position="382"/>
    </location>
</feature>
<reference evidence="5 6" key="1">
    <citation type="submission" date="2020-05" db="EMBL/GenBank/DDBJ databases">
        <title>Genome sequence of Isoptericola sp. JC619 isolated from Chilika lagoon, India.</title>
        <authorList>
            <person name="Kumar D."/>
            <person name="Appam K."/>
            <person name="Gandham S."/>
            <person name="Uppada J."/>
            <person name="Sasikala C."/>
            <person name="Venkata Ramana C."/>
        </authorList>
    </citation>
    <scope>NUCLEOTIDE SEQUENCE [LARGE SCALE GENOMIC DNA]</scope>
    <source>
        <strain evidence="5 6">JC619</strain>
    </source>
</reference>
<dbReference type="Pfam" id="PF19407">
    <property type="entry name" value="DUF5979"/>
    <property type="match status" value="2"/>
</dbReference>
<proteinExistence type="predicted"/>
<evidence type="ECO:0000313" key="6">
    <source>
        <dbReference type="Proteomes" id="UP000557204"/>
    </source>
</evidence>
<name>A0A849KI44_9MICO</name>
<gene>
    <name evidence="5" type="ORF">HLI28_12265</name>
</gene>
<keyword evidence="2" id="KW-0472">Membrane</keyword>
<comment type="caution">
    <text evidence="5">The sequence shown here is derived from an EMBL/GenBank/DDBJ whole genome shotgun (WGS) entry which is preliminary data.</text>
</comment>
<keyword evidence="2" id="KW-1133">Transmembrane helix</keyword>
<dbReference type="InterPro" id="IPR046022">
    <property type="entry name" value="DUF5979"/>
</dbReference>
<protein>
    <recommendedName>
        <fullName evidence="4">DUF5979 domain-containing protein</fullName>
    </recommendedName>
</protein>
<dbReference type="RefSeq" id="WP_171247857.1">
    <property type="nucleotide sequence ID" value="NZ_JABFAJ010000022.1"/>
</dbReference>
<evidence type="ECO:0000256" key="1">
    <source>
        <dbReference type="SAM" id="MobiDB-lite"/>
    </source>
</evidence>
<feature type="region of interest" description="Disordered" evidence="1">
    <location>
        <begin position="380"/>
        <end position="411"/>
    </location>
</feature>
<feature type="chain" id="PRO_5038403028" description="DUF5979 domain-containing protein" evidence="3">
    <location>
        <begin position="28"/>
        <end position="445"/>
    </location>
</feature>
<keyword evidence="3" id="KW-0732">Signal</keyword>
<evidence type="ECO:0000313" key="5">
    <source>
        <dbReference type="EMBL" id="NNU28313.1"/>
    </source>
</evidence>
<feature type="signal peptide" evidence="3">
    <location>
        <begin position="1"/>
        <end position="27"/>
    </location>
</feature>
<keyword evidence="6" id="KW-1185">Reference proteome</keyword>
<feature type="compositionally biased region" description="Pro residues" evidence="1">
    <location>
        <begin position="386"/>
        <end position="406"/>
    </location>
</feature>